<evidence type="ECO:0000313" key="2">
    <source>
        <dbReference type="Proteomes" id="UP000319063"/>
    </source>
</evidence>
<sequence length="54" mass="5802">MTATNHSGLPPLLPENGRCLGYDITHYVNQPGCNRSGLKRIPEIHLPSIGCCGV</sequence>
<gene>
    <name evidence="1" type="ORF">CPT_Moabite_079</name>
</gene>
<dbReference type="EMBL" id="MK994515">
    <property type="protein sequence ID" value="QDB71109.1"/>
    <property type="molecule type" value="Genomic_DNA"/>
</dbReference>
<keyword evidence="2" id="KW-1185">Reference proteome</keyword>
<proteinExistence type="predicted"/>
<dbReference type="Proteomes" id="UP000319063">
    <property type="component" value="Segment"/>
</dbReference>
<protein>
    <submittedName>
        <fullName evidence="1">Uncharacterized protein</fullName>
    </submittedName>
</protein>
<evidence type="ECO:0000313" key="1">
    <source>
        <dbReference type="EMBL" id="QDB71109.1"/>
    </source>
</evidence>
<accession>A0A4Y5TQ71</accession>
<organism evidence="1 2">
    <name type="scientific">Serratia phage Moabite</name>
    <dbReference type="NCBI Taxonomy" id="2587814"/>
    <lineage>
        <taxon>Viruses</taxon>
        <taxon>Duplodnaviria</taxon>
        <taxon>Heunggongvirae</taxon>
        <taxon>Uroviricota</taxon>
        <taxon>Caudoviricetes</taxon>
        <taxon>Chimalliviridae</taxon>
        <taxon>Moabitevirus</taxon>
        <taxon>Moabitevirus moabite</taxon>
    </lineage>
</organism>
<name>A0A4Y5TQ71_9CAUD</name>
<reference evidence="2" key="1">
    <citation type="submission" date="2019-05" db="EMBL/GenBank/DDBJ databases">
        <title>Complete Genome Sequence of Serratia marcescens Myophage Moabite.</title>
        <authorList>
            <person name="Price L."/>
            <person name="Rohren M."/>
            <person name="Newkirk H."/>
            <person name="Liu M."/>
            <person name="Ramsey J."/>
        </authorList>
    </citation>
    <scope>NUCLEOTIDE SEQUENCE [LARGE SCALE GENOMIC DNA]</scope>
</reference>